<dbReference type="Proteomes" id="UP001139516">
    <property type="component" value="Unassembled WGS sequence"/>
</dbReference>
<protein>
    <submittedName>
        <fullName evidence="3">DUF3060 domain-containing protein</fullName>
    </submittedName>
</protein>
<accession>A0A9X2BV41</accession>
<organism evidence="3 4">
    <name type="scientific">Roseomonas acroporae</name>
    <dbReference type="NCBI Taxonomy" id="2937791"/>
    <lineage>
        <taxon>Bacteria</taxon>
        <taxon>Pseudomonadati</taxon>
        <taxon>Pseudomonadota</taxon>
        <taxon>Alphaproteobacteria</taxon>
        <taxon>Acetobacterales</taxon>
        <taxon>Roseomonadaceae</taxon>
        <taxon>Roseomonas</taxon>
    </lineage>
</organism>
<evidence type="ECO:0000256" key="1">
    <source>
        <dbReference type="SAM" id="MobiDB-lite"/>
    </source>
</evidence>
<feature type="region of interest" description="Disordered" evidence="1">
    <location>
        <begin position="167"/>
        <end position="189"/>
    </location>
</feature>
<dbReference type="RefSeq" id="WP_248665755.1">
    <property type="nucleotide sequence ID" value="NZ_JALPRX010000015.1"/>
</dbReference>
<gene>
    <name evidence="3" type="ORF">M0638_04440</name>
</gene>
<feature type="chain" id="PRO_5040785758" evidence="2">
    <location>
        <begin position="22"/>
        <end position="189"/>
    </location>
</feature>
<dbReference type="EMBL" id="JALPRX010000015">
    <property type="protein sequence ID" value="MCK8783629.1"/>
    <property type="molecule type" value="Genomic_DNA"/>
</dbReference>
<feature type="signal peptide" evidence="2">
    <location>
        <begin position="1"/>
        <end position="21"/>
    </location>
</feature>
<dbReference type="InterPro" id="IPR021417">
    <property type="entry name" value="DUF3060"/>
</dbReference>
<name>A0A9X2BV41_9PROT</name>
<evidence type="ECO:0000313" key="4">
    <source>
        <dbReference type="Proteomes" id="UP001139516"/>
    </source>
</evidence>
<reference evidence="3" key="1">
    <citation type="submission" date="2022-04" db="EMBL/GenBank/DDBJ databases">
        <title>Roseomonas acroporae sp. nov., isolated from coral Acropora digitifera.</title>
        <authorList>
            <person name="Sun H."/>
        </authorList>
    </citation>
    <scope>NUCLEOTIDE SEQUENCE</scope>
    <source>
        <strain evidence="3">NAR14</strain>
    </source>
</reference>
<evidence type="ECO:0000313" key="3">
    <source>
        <dbReference type="EMBL" id="MCK8783629.1"/>
    </source>
</evidence>
<proteinExistence type="predicted"/>
<keyword evidence="4" id="KW-1185">Reference proteome</keyword>
<comment type="caution">
    <text evidence="3">The sequence shown here is derived from an EMBL/GenBank/DDBJ whole genome shotgun (WGS) entry which is preliminary data.</text>
</comment>
<dbReference type="Pfam" id="PF11259">
    <property type="entry name" value="DUF3060"/>
    <property type="match status" value="1"/>
</dbReference>
<sequence>MRGIALAALMAVSLPIPALHAQPQAEPPEAIRIVGANARREVNCEGRDVDVAGTSHVVTLLGACGRVTVQGSRHQVRLGSAASLDVYGEGQQVQVQGQSGSLVVAGANHRVATGVGPGTTPGTSSGSPGGPASVEVSGAGSVIHLRLSGPTRIEVAGARHRVFWTAPAGVPEPEGSNSGIDNTVRRGDG</sequence>
<evidence type="ECO:0000256" key="2">
    <source>
        <dbReference type="SAM" id="SignalP"/>
    </source>
</evidence>
<dbReference type="AlphaFoldDB" id="A0A9X2BV41"/>
<feature type="region of interest" description="Disordered" evidence="1">
    <location>
        <begin position="113"/>
        <end position="135"/>
    </location>
</feature>
<keyword evidence="2" id="KW-0732">Signal</keyword>